<evidence type="ECO:0000313" key="2">
    <source>
        <dbReference type="Proteomes" id="UP001214441"/>
    </source>
</evidence>
<dbReference type="EMBL" id="JANCPR020000019">
    <property type="protein sequence ID" value="MDJ1134218.1"/>
    <property type="molecule type" value="Genomic_DNA"/>
</dbReference>
<dbReference type="Gene3D" id="1.10.600.10">
    <property type="entry name" value="Farnesyl Diphosphate Synthase"/>
    <property type="match status" value="1"/>
</dbReference>
<dbReference type="InterPro" id="IPR008949">
    <property type="entry name" value="Isoprenoid_synthase_dom_sf"/>
</dbReference>
<dbReference type="Pfam" id="PF00494">
    <property type="entry name" value="SQS_PSY"/>
    <property type="match status" value="1"/>
</dbReference>
<gene>
    <name evidence="1" type="ORF">NMN56_020075</name>
</gene>
<protein>
    <submittedName>
        <fullName evidence="1">Squalene/phytoene synthase family protein</fullName>
    </submittedName>
</protein>
<reference evidence="1 2" key="1">
    <citation type="submission" date="2023-05" db="EMBL/GenBank/DDBJ databases">
        <title>Streptantibioticus silvisoli sp. nov., acidotolerant actinomycetes 1 from pine litter.</title>
        <authorList>
            <person name="Swiecimska M."/>
            <person name="Golinska P."/>
            <person name="Sangal V."/>
            <person name="Wachnowicz B."/>
            <person name="Goodfellow M."/>
        </authorList>
    </citation>
    <scope>NUCLEOTIDE SEQUENCE [LARGE SCALE GENOMIC DNA]</scope>
    <source>
        <strain evidence="1 2">DSM 42109</strain>
    </source>
</reference>
<evidence type="ECO:0000313" key="1">
    <source>
        <dbReference type="EMBL" id="MDJ1134218.1"/>
    </source>
</evidence>
<keyword evidence="2" id="KW-1185">Reference proteome</keyword>
<name>A0ABT7A0R0_9ACTN</name>
<comment type="caution">
    <text evidence="1">The sequence shown here is derived from an EMBL/GenBank/DDBJ whole genome shotgun (WGS) entry which is preliminary data.</text>
</comment>
<dbReference type="SUPFAM" id="SSF48576">
    <property type="entry name" value="Terpenoid synthases"/>
    <property type="match status" value="1"/>
</dbReference>
<organism evidence="1 2">
    <name type="scientific">Streptomyces iconiensis</name>
    <dbReference type="NCBI Taxonomy" id="1384038"/>
    <lineage>
        <taxon>Bacteria</taxon>
        <taxon>Bacillati</taxon>
        <taxon>Actinomycetota</taxon>
        <taxon>Actinomycetes</taxon>
        <taxon>Kitasatosporales</taxon>
        <taxon>Streptomycetaceae</taxon>
        <taxon>Streptomyces</taxon>
    </lineage>
</organism>
<dbReference type="RefSeq" id="WP_274045897.1">
    <property type="nucleotide sequence ID" value="NZ_JANCPR020000019.1"/>
</dbReference>
<sequence length="329" mass="36388">MPSAWKPLSRIARSRALTPWGHALDAAGLGHARLRADYTAAAGMAFRRYPLWYMPARFFVPPASQPYLFAVIAFGLHGDNLADVPVNRRHPGPLHAWNEQVRQGLVTGRAEQPFLRAFLHTVVARELSHADVHILMAGQAQQLTYTEYPTEEDYYQYIERINVPLNRLIHPAVLPGVPQPSAAANHANAEAVQRTDDLADLAKDLRSGKLTLPLTDLARFDVTRADLESGRDTPGVRDLLAHACRKARKALAAAEEALAPQSPEYQLLYRPGLIFQHQVMNTVERRGASLTRHPVSLPLHPSPGHLLDGVLRVLHGRLRMAVSTGTQAC</sequence>
<dbReference type="Proteomes" id="UP001214441">
    <property type="component" value="Unassembled WGS sequence"/>
</dbReference>
<dbReference type="PANTHER" id="PTHR31480">
    <property type="entry name" value="BIFUNCTIONAL LYCOPENE CYCLASE/PHYTOENE SYNTHASE"/>
    <property type="match status" value="1"/>
</dbReference>
<proteinExistence type="predicted"/>
<dbReference type="InterPro" id="IPR002060">
    <property type="entry name" value="Squ/phyt_synthse"/>
</dbReference>
<accession>A0ABT7A0R0</accession>